<comment type="similarity">
    <text evidence="2">Belongs to the CpsC/CapA family.</text>
</comment>
<evidence type="ECO:0000256" key="5">
    <source>
        <dbReference type="ARBA" id="ARBA00022475"/>
    </source>
</evidence>
<dbReference type="InterPro" id="IPR033756">
    <property type="entry name" value="YlxH/NBP35"/>
</dbReference>
<dbReference type="CDD" id="cd05387">
    <property type="entry name" value="BY-kinase"/>
    <property type="match status" value="1"/>
</dbReference>
<organism evidence="18 19">
    <name type="scientific">Flexivirga endophytica</name>
    <dbReference type="NCBI Taxonomy" id="1849103"/>
    <lineage>
        <taxon>Bacteria</taxon>
        <taxon>Bacillati</taxon>
        <taxon>Actinomycetota</taxon>
        <taxon>Actinomycetes</taxon>
        <taxon>Micrococcales</taxon>
        <taxon>Dermacoccaceae</taxon>
        <taxon>Flexivirga</taxon>
    </lineage>
</organism>
<evidence type="ECO:0000256" key="10">
    <source>
        <dbReference type="ARBA" id="ARBA00022840"/>
    </source>
</evidence>
<feature type="region of interest" description="Disordered" evidence="15">
    <location>
        <begin position="452"/>
        <end position="486"/>
    </location>
</feature>
<evidence type="ECO:0000256" key="15">
    <source>
        <dbReference type="SAM" id="MobiDB-lite"/>
    </source>
</evidence>
<dbReference type="EC" id="2.7.10.2" evidence="4"/>
<accession>A0A916WXT3</accession>
<gene>
    <name evidence="18" type="ORF">GCM10011492_30920</name>
</gene>
<name>A0A916WXT3_9MICO</name>
<proteinExistence type="inferred from homology"/>
<keyword evidence="8" id="KW-0547">Nucleotide-binding</keyword>
<dbReference type="Pfam" id="PF10609">
    <property type="entry name" value="ParA"/>
    <property type="match status" value="1"/>
</dbReference>
<feature type="domain" description="Polysaccharide chain length determinant N-terminal" evidence="17">
    <location>
        <begin position="3"/>
        <end position="82"/>
    </location>
</feature>
<dbReference type="EMBL" id="BMHI01000005">
    <property type="protein sequence ID" value="GGB38026.1"/>
    <property type="molecule type" value="Genomic_DNA"/>
</dbReference>
<evidence type="ECO:0000313" key="18">
    <source>
        <dbReference type="EMBL" id="GGB38026.1"/>
    </source>
</evidence>
<dbReference type="GO" id="GO:0004715">
    <property type="term" value="F:non-membrane spanning protein tyrosine kinase activity"/>
    <property type="evidence" value="ECO:0007669"/>
    <property type="project" value="UniProtKB-EC"/>
</dbReference>
<keyword evidence="13" id="KW-0829">Tyrosine-protein kinase</keyword>
<comment type="subcellular location">
    <subcellularLocation>
        <location evidence="1">Cell membrane</location>
        <topology evidence="1">Multi-pass membrane protein</topology>
    </subcellularLocation>
</comment>
<comment type="similarity">
    <text evidence="3">Belongs to the CpsD/CapB family.</text>
</comment>
<comment type="catalytic activity">
    <reaction evidence="14">
        <text>L-tyrosyl-[protein] + ATP = O-phospho-L-tyrosyl-[protein] + ADP + H(+)</text>
        <dbReference type="Rhea" id="RHEA:10596"/>
        <dbReference type="Rhea" id="RHEA-COMP:10136"/>
        <dbReference type="Rhea" id="RHEA-COMP:20101"/>
        <dbReference type="ChEBI" id="CHEBI:15378"/>
        <dbReference type="ChEBI" id="CHEBI:30616"/>
        <dbReference type="ChEBI" id="CHEBI:46858"/>
        <dbReference type="ChEBI" id="CHEBI:61978"/>
        <dbReference type="ChEBI" id="CHEBI:456216"/>
        <dbReference type="EC" id="2.7.10.2"/>
    </reaction>
</comment>
<keyword evidence="12 16" id="KW-0472">Membrane</keyword>
<keyword evidence="9" id="KW-0418">Kinase</keyword>
<evidence type="ECO:0000256" key="4">
    <source>
        <dbReference type="ARBA" id="ARBA00011903"/>
    </source>
</evidence>
<evidence type="ECO:0000256" key="1">
    <source>
        <dbReference type="ARBA" id="ARBA00004651"/>
    </source>
</evidence>
<dbReference type="GO" id="GO:0042802">
    <property type="term" value="F:identical protein binding"/>
    <property type="evidence" value="ECO:0007669"/>
    <property type="project" value="UniProtKB-ARBA"/>
</dbReference>
<keyword evidence="19" id="KW-1185">Reference proteome</keyword>
<reference evidence="18" key="2">
    <citation type="submission" date="2020-09" db="EMBL/GenBank/DDBJ databases">
        <authorList>
            <person name="Sun Q."/>
            <person name="Zhou Y."/>
        </authorList>
    </citation>
    <scope>NUCLEOTIDE SEQUENCE</scope>
    <source>
        <strain evidence="18">CGMCC 1.15085</strain>
    </source>
</reference>
<dbReference type="InterPro" id="IPR050445">
    <property type="entry name" value="Bact_polysacc_biosynth/exp"/>
</dbReference>
<dbReference type="PANTHER" id="PTHR32309:SF31">
    <property type="entry name" value="CAPSULAR EXOPOLYSACCHARIDE FAMILY"/>
    <property type="match status" value="1"/>
</dbReference>
<evidence type="ECO:0000256" key="9">
    <source>
        <dbReference type="ARBA" id="ARBA00022777"/>
    </source>
</evidence>
<dbReference type="RefSeq" id="WP_188837955.1">
    <property type="nucleotide sequence ID" value="NZ_BMHI01000005.1"/>
</dbReference>
<evidence type="ECO:0000256" key="13">
    <source>
        <dbReference type="ARBA" id="ARBA00023137"/>
    </source>
</evidence>
<dbReference type="GO" id="GO:0005886">
    <property type="term" value="C:plasma membrane"/>
    <property type="evidence" value="ECO:0007669"/>
    <property type="project" value="UniProtKB-SubCell"/>
</dbReference>
<sequence length="486" mass="51724">MTVREFLTILRRQWLTLVICILVVVGVTAGVTLLQAKVYTATASVYLQTGVVTKSDAGSVVINANDLDTYIAVLHSPEVVKPLRKRAGLPAGYPIDVAASANSKANILTVVVKDADPARAARIANAVGPQLAKSAATFSTLLQVSGQEVTSIPVSPATTPNEPSSPNLERNLVLALLTGLLLGVGVTLIRNTVDTKVRDEADLHAAADAPVLADLPVEKQLATDGVLRDWSADSSHHSYLEAVRRLRTGLMFVDVTTSGHTFVITSAAPGEGKTTTCANLARALAEAGSRTLLIDGDLRRPSIARMLGLEGSVGLTTVLLGGARLEDAIQPFGDIELDVLTSGEVPPNPSELIGSDRMATLMANLQARYDFVLIDSPPVLPVVDAMLLHKLASGLVMVVAAGRTRKRDLLQAAKFFHNSDVEISGFVLNLAGRRRAGTSYYRYTYQPEKGAIATPRVAEGPATRRGAADSRKAVSRKRSHRQLSRR</sequence>
<dbReference type="GO" id="GO:0005524">
    <property type="term" value="F:ATP binding"/>
    <property type="evidence" value="ECO:0007669"/>
    <property type="project" value="UniProtKB-KW"/>
</dbReference>
<keyword evidence="6" id="KW-0808">Transferase</keyword>
<comment type="caution">
    <text evidence="18">The sequence shown here is derived from an EMBL/GenBank/DDBJ whole genome shotgun (WGS) entry which is preliminary data.</text>
</comment>
<evidence type="ECO:0000256" key="7">
    <source>
        <dbReference type="ARBA" id="ARBA00022692"/>
    </source>
</evidence>
<dbReference type="NCBIfam" id="TIGR01007">
    <property type="entry name" value="eps_fam"/>
    <property type="match status" value="1"/>
</dbReference>
<keyword evidence="5" id="KW-1003">Cell membrane</keyword>
<dbReference type="InterPro" id="IPR027417">
    <property type="entry name" value="P-loop_NTPase"/>
</dbReference>
<dbReference type="InterPro" id="IPR005702">
    <property type="entry name" value="Wzc-like_C"/>
</dbReference>
<keyword evidence="10" id="KW-0067">ATP-binding</keyword>
<evidence type="ECO:0000256" key="12">
    <source>
        <dbReference type="ARBA" id="ARBA00023136"/>
    </source>
</evidence>
<dbReference type="AlphaFoldDB" id="A0A916WXT3"/>
<dbReference type="Gene3D" id="3.40.50.300">
    <property type="entry name" value="P-loop containing nucleotide triphosphate hydrolases"/>
    <property type="match status" value="1"/>
</dbReference>
<evidence type="ECO:0000256" key="2">
    <source>
        <dbReference type="ARBA" id="ARBA00006683"/>
    </source>
</evidence>
<evidence type="ECO:0000256" key="3">
    <source>
        <dbReference type="ARBA" id="ARBA00007316"/>
    </source>
</evidence>
<keyword evidence="11 16" id="KW-1133">Transmembrane helix</keyword>
<evidence type="ECO:0000256" key="14">
    <source>
        <dbReference type="ARBA" id="ARBA00051245"/>
    </source>
</evidence>
<evidence type="ECO:0000259" key="17">
    <source>
        <dbReference type="Pfam" id="PF02706"/>
    </source>
</evidence>
<dbReference type="Proteomes" id="UP000636793">
    <property type="component" value="Unassembled WGS sequence"/>
</dbReference>
<protein>
    <recommendedName>
        <fullName evidence="4">non-specific protein-tyrosine kinase</fullName>
        <ecNumber evidence="4">2.7.10.2</ecNumber>
    </recommendedName>
</protein>
<dbReference type="Pfam" id="PF02706">
    <property type="entry name" value="Wzz"/>
    <property type="match status" value="1"/>
</dbReference>
<dbReference type="PANTHER" id="PTHR32309">
    <property type="entry name" value="TYROSINE-PROTEIN KINASE"/>
    <property type="match status" value="1"/>
</dbReference>
<dbReference type="InterPro" id="IPR003856">
    <property type="entry name" value="LPS_length_determ_N"/>
</dbReference>
<feature type="compositionally biased region" description="Basic residues" evidence="15">
    <location>
        <begin position="473"/>
        <end position="486"/>
    </location>
</feature>
<evidence type="ECO:0000256" key="11">
    <source>
        <dbReference type="ARBA" id="ARBA00022989"/>
    </source>
</evidence>
<evidence type="ECO:0000256" key="8">
    <source>
        <dbReference type="ARBA" id="ARBA00022741"/>
    </source>
</evidence>
<dbReference type="FunFam" id="3.40.50.300:FF:000527">
    <property type="entry name" value="Tyrosine-protein kinase etk"/>
    <property type="match status" value="1"/>
</dbReference>
<feature type="transmembrane region" description="Helical" evidence="16">
    <location>
        <begin position="14"/>
        <end position="34"/>
    </location>
</feature>
<evidence type="ECO:0000256" key="16">
    <source>
        <dbReference type="SAM" id="Phobius"/>
    </source>
</evidence>
<evidence type="ECO:0000256" key="6">
    <source>
        <dbReference type="ARBA" id="ARBA00022679"/>
    </source>
</evidence>
<evidence type="ECO:0000313" key="19">
    <source>
        <dbReference type="Proteomes" id="UP000636793"/>
    </source>
</evidence>
<dbReference type="SUPFAM" id="SSF52540">
    <property type="entry name" value="P-loop containing nucleoside triphosphate hydrolases"/>
    <property type="match status" value="1"/>
</dbReference>
<keyword evidence="7 16" id="KW-0812">Transmembrane</keyword>
<reference evidence="18" key="1">
    <citation type="journal article" date="2014" name="Int. J. Syst. Evol. Microbiol.">
        <title>Complete genome sequence of Corynebacterium casei LMG S-19264T (=DSM 44701T), isolated from a smear-ripened cheese.</title>
        <authorList>
            <consortium name="US DOE Joint Genome Institute (JGI-PGF)"/>
            <person name="Walter F."/>
            <person name="Albersmeier A."/>
            <person name="Kalinowski J."/>
            <person name="Ruckert C."/>
        </authorList>
    </citation>
    <scope>NUCLEOTIDE SEQUENCE</scope>
    <source>
        <strain evidence="18">CGMCC 1.15085</strain>
    </source>
</reference>